<organism evidence="1 2">
    <name type="scientific">Roridomyces roridus</name>
    <dbReference type="NCBI Taxonomy" id="1738132"/>
    <lineage>
        <taxon>Eukaryota</taxon>
        <taxon>Fungi</taxon>
        <taxon>Dikarya</taxon>
        <taxon>Basidiomycota</taxon>
        <taxon>Agaricomycotina</taxon>
        <taxon>Agaricomycetes</taxon>
        <taxon>Agaricomycetidae</taxon>
        <taxon>Agaricales</taxon>
        <taxon>Marasmiineae</taxon>
        <taxon>Mycenaceae</taxon>
        <taxon>Roridomyces</taxon>
    </lineage>
</organism>
<accession>A0AAD7B2P1</accession>
<sequence length="374" mass="41384">MAHPQRDPRETIIRNVLLFPVDGGNPPKQAPGRILEASTPLTSIARLVGQDPDHPGKRLLGRGDVVVVKRAEWPAGGSVPGPPSGADSGAVRESEKQEVECGINLNLVNWESGERDGTAERRVALRAYNRSPWVHHSGPTPRASPQTVAVVIRDWAWTPRYRSTNCGGSIMDVVVAAGDSGRVKRGASLTSRFPGWGAELQCCVWRNKRSDNKIFGGIKTRSKVTGEGNDWLMVKSKPPLIPRPWSIKAMNRRRNRLLLASSSCYWPVEAEEFVVNDRLGMRMITRFSILKFHTRESSAGRIARPPLGFYGESTDGVIVVSFVDVTTTKDSSRRSLIDLKWLGVDDNRVVECIRDFDAGKGRSRPPPTERILHC</sequence>
<evidence type="ECO:0000313" key="2">
    <source>
        <dbReference type="Proteomes" id="UP001221142"/>
    </source>
</evidence>
<protein>
    <submittedName>
        <fullName evidence="1">Uncharacterized protein</fullName>
    </submittedName>
</protein>
<dbReference type="AlphaFoldDB" id="A0AAD7B2P1"/>
<gene>
    <name evidence="1" type="ORF">FB45DRAFT_877533</name>
</gene>
<reference evidence="1" key="1">
    <citation type="submission" date="2023-03" db="EMBL/GenBank/DDBJ databases">
        <title>Massive genome expansion in bonnet fungi (Mycena s.s.) driven by repeated elements and novel gene families across ecological guilds.</title>
        <authorList>
            <consortium name="Lawrence Berkeley National Laboratory"/>
            <person name="Harder C.B."/>
            <person name="Miyauchi S."/>
            <person name="Viragh M."/>
            <person name="Kuo A."/>
            <person name="Thoen E."/>
            <person name="Andreopoulos B."/>
            <person name="Lu D."/>
            <person name="Skrede I."/>
            <person name="Drula E."/>
            <person name="Henrissat B."/>
            <person name="Morin E."/>
            <person name="Kohler A."/>
            <person name="Barry K."/>
            <person name="LaButti K."/>
            <person name="Morin E."/>
            <person name="Salamov A."/>
            <person name="Lipzen A."/>
            <person name="Mereny Z."/>
            <person name="Hegedus B."/>
            <person name="Baldrian P."/>
            <person name="Stursova M."/>
            <person name="Weitz H."/>
            <person name="Taylor A."/>
            <person name="Grigoriev I.V."/>
            <person name="Nagy L.G."/>
            <person name="Martin F."/>
            <person name="Kauserud H."/>
        </authorList>
    </citation>
    <scope>NUCLEOTIDE SEQUENCE</scope>
    <source>
        <strain evidence="1">9284</strain>
    </source>
</reference>
<name>A0AAD7B2P1_9AGAR</name>
<dbReference type="EMBL" id="JARKIF010000047">
    <property type="protein sequence ID" value="KAJ7607969.1"/>
    <property type="molecule type" value="Genomic_DNA"/>
</dbReference>
<evidence type="ECO:0000313" key="1">
    <source>
        <dbReference type="EMBL" id="KAJ7607969.1"/>
    </source>
</evidence>
<comment type="caution">
    <text evidence="1">The sequence shown here is derived from an EMBL/GenBank/DDBJ whole genome shotgun (WGS) entry which is preliminary data.</text>
</comment>
<proteinExistence type="predicted"/>
<keyword evidence="2" id="KW-1185">Reference proteome</keyword>
<dbReference type="Proteomes" id="UP001221142">
    <property type="component" value="Unassembled WGS sequence"/>
</dbReference>